<organism evidence="1 2">
    <name type="scientific">Araneus ventricosus</name>
    <name type="common">Orbweaver spider</name>
    <name type="synonym">Epeira ventricosa</name>
    <dbReference type="NCBI Taxonomy" id="182803"/>
    <lineage>
        <taxon>Eukaryota</taxon>
        <taxon>Metazoa</taxon>
        <taxon>Ecdysozoa</taxon>
        <taxon>Arthropoda</taxon>
        <taxon>Chelicerata</taxon>
        <taxon>Arachnida</taxon>
        <taxon>Araneae</taxon>
        <taxon>Araneomorphae</taxon>
        <taxon>Entelegynae</taxon>
        <taxon>Araneoidea</taxon>
        <taxon>Araneidae</taxon>
        <taxon>Araneus</taxon>
    </lineage>
</organism>
<dbReference type="AlphaFoldDB" id="A0A4Y2KFP0"/>
<gene>
    <name evidence="1" type="ORF">AVEN_257794_1</name>
</gene>
<evidence type="ECO:0000313" key="1">
    <source>
        <dbReference type="EMBL" id="GBN00397.1"/>
    </source>
</evidence>
<protein>
    <submittedName>
        <fullName evidence="1">Uncharacterized protein</fullName>
    </submittedName>
</protein>
<accession>A0A4Y2KFP0</accession>
<keyword evidence="2" id="KW-1185">Reference proteome</keyword>
<evidence type="ECO:0000313" key="2">
    <source>
        <dbReference type="Proteomes" id="UP000499080"/>
    </source>
</evidence>
<proteinExistence type="predicted"/>
<sequence>MDRKKLVIGGDALAIESGGLELEIAEISGFFWTDGADDFLAIETKYVGKLFAIKELDTMCCPLKGPGLRLSIQNWYTFRTDGTAHHGSQQGMAATGSG</sequence>
<comment type="caution">
    <text evidence="1">The sequence shown here is derived from an EMBL/GenBank/DDBJ whole genome shotgun (WGS) entry which is preliminary data.</text>
</comment>
<dbReference type="EMBL" id="BGPR01004513">
    <property type="protein sequence ID" value="GBN00397.1"/>
    <property type="molecule type" value="Genomic_DNA"/>
</dbReference>
<dbReference type="Proteomes" id="UP000499080">
    <property type="component" value="Unassembled WGS sequence"/>
</dbReference>
<name>A0A4Y2KFP0_ARAVE</name>
<reference evidence="1 2" key="1">
    <citation type="journal article" date="2019" name="Sci. Rep.">
        <title>Orb-weaving spider Araneus ventricosus genome elucidates the spidroin gene catalogue.</title>
        <authorList>
            <person name="Kono N."/>
            <person name="Nakamura H."/>
            <person name="Ohtoshi R."/>
            <person name="Moran D.A.P."/>
            <person name="Shinohara A."/>
            <person name="Yoshida Y."/>
            <person name="Fujiwara M."/>
            <person name="Mori M."/>
            <person name="Tomita M."/>
            <person name="Arakawa K."/>
        </authorList>
    </citation>
    <scope>NUCLEOTIDE SEQUENCE [LARGE SCALE GENOMIC DNA]</scope>
</reference>